<evidence type="ECO:0000313" key="4">
    <source>
        <dbReference type="EMBL" id="KXS17896.1"/>
    </source>
</evidence>
<keyword evidence="4" id="KW-0808">Transferase</keyword>
<evidence type="ECO:0000256" key="2">
    <source>
        <dbReference type="ARBA" id="ARBA00022898"/>
    </source>
</evidence>
<dbReference type="CDD" id="cd00609">
    <property type="entry name" value="AAT_like"/>
    <property type="match status" value="1"/>
</dbReference>
<proteinExistence type="inferred from homology"/>
<dbReference type="InterPro" id="IPR044861">
    <property type="entry name" value="IPNS-like_FE2OG_OXY"/>
</dbReference>
<dbReference type="Gene3D" id="2.60.120.330">
    <property type="entry name" value="B-lactam Antibiotic, Isopenicillin N Synthase, Chain"/>
    <property type="match status" value="2"/>
</dbReference>
<dbReference type="InterPro" id="IPR004838">
    <property type="entry name" value="NHTrfase_class1_PyrdxlP-BS"/>
</dbReference>
<dbReference type="InterPro" id="IPR015424">
    <property type="entry name" value="PyrdxlP-dep_Trfase"/>
</dbReference>
<dbReference type="InterPro" id="IPR050478">
    <property type="entry name" value="Ethylene_sulfur-biosynth"/>
</dbReference>
<dbReference type="InterPro" id="IPR027443">
    <property type="entry name" value="IPNS-like_sf"/>
</dbReference>
<dbReference type="PANTHER" id="PTHR43795">
    <property type="entry name" value="BIFUNCTIONAL ASPARTATE AMINOTRANSFERASE AND GLUTAMATE/ASPARTATE-PREPHENATE AMINOTRANSFERASE-RELATED"/>
    <property type="match status" value="1"/>
</dbReference>
<dbReference type="Pfam" id="PF14226">
    <property type="entry name" value="DIOX_N"/>
    <property type="match status" value="2"/>
</dbReference>
<dbReference type="PANTHER" id="PTHR43795:SF39">
    <property type="entry name" value="AMINOTRANSFERASE CLASS I_CLASSII DOMAIN-CONTAINING PROTEIN"/>
    <property type="match status" value="1"/>
</dbReference>
<dbReference type="SUPFAM" id="SSF51197">
    <property type="entry name" value="Clavaminate synthase-like"/>
    <property type="match status" value="2"/>
</dbReference>
<keyword evidence="5" id="KW-1185">Reference proteome</keyword>
<protein>
    <submittedName>
        <fullName evidence="4">PLP-dependent transferase</fullName>
    </submittedName>
</protein>
<dbReference type="GO" id="GO:0006520">
    <property type="term" value="P:amino acid metabolic process"/>
    <property type="evidence" value="ECO:0007669"/>
    <property type="project" value="TreeGrafter"/>
</dbReference>
<evidence type="ECO:0000256" key="1">
    <source>
        <dbReference type="ARBA" id="ARBA00007441"/>
    </source>
</evidence>
<dbReference type="GO" id="GO:0030170">
    <property type="term" value="F:pyridoxal phosphate binding"/>
    <property type="evidence" value="ECO:0007669"/>
    <property type="project" value="InterPro"/>
</dbReference>
<evidence type="ECO:0000259" key="3">
    <source>
        <dbReference type="PROSITE" id="PS51471"/>
    </source>
</evidence>
<keyword evidence="2" id="KW-0663">Pyridoxal phosphate</keyword>
<dbReference type="SUPFAM" id="SSF53383">
    <property type="entry name" value="PLP-dependent transferases"/>
    <property type="match status" value="1"/>
</dbReference>
<dbReference type="AlphaFoldDB" id="A0A139AM88"/>
<dbReference type="PROSITE" id="PS51471">
    <property type="entry name" value="FE2OG_OXY"/>
    <property type="match status" value="1"/>
</dbReference>
<dbReference type="InterPro" id="IPR026992">
    <property type="entry name" value="DIOX_N"/>
</dbReference>
<dbReference type="EMBL" id="KQ965744">
    <property type="protein sequence ID" value="KXS17896.1"/>
    <property type="molecule type" value="Genomic_DNA"/>
</dbReference>
<dbReference type="Pfam" id="PF00155">
    <property type="entry name" value="Aminotran_1_2"/>
    <property type="match status" value="1"/>
</dbReference>
<dbReference type="Pfam" id="PF03171">
    <property type="entry name" value="2OG-FeII_Oxy"/>
    <property type="match status" value="2"/>
</dbReference>
<dbReference type="Proteomes" id="UP000070544">
    <property type="component" value="Unassembled WGS sequence"/>
</dbReference>
<reference evidence="4 5" key="1">
    <citation type="journal article" date="2015" name="Genome Biol. Evol.">
        <title>Phylogenomic analyses indicate that early fungi evolved digesting cell walls of algal ancestors of land plants.</title>
        <authorList>
            <person name="Chang Y."/>
            <person name="Wang S."/>
            <person name="Sekimoto S."/>
            <person name="Aerts A.L."/>
            <person name="Choi C."/>
            <person name="Clum A."/>
            <person name="LaButti K.M."/>
            <person name="Lindquist E.A."/>
            <person name="Yee Ngan C."/>
            <person name="Ohm R.A."/>
            <person name="Salamov A.A."/>
            <person name="Grigoriev I.V."/>
            <person name="Spatafora J.W."/>
            <person name="Berbee M.L."/>
        </authorList>
    </citation>
    <scope>NUCLEOTIDE SEQUENCE [LARGE SCALE GENOMIC DNA]</scope>
    <source>
        <strain evidence="4 5">JEL478</strain>
    </source>
</reference>
<organism evidence="4 5">
    <name type="scientific">Gonapodya prolifera (strain JEL478)</name>
    <name type="common">Monoblepharis prolifera</name>
    <dbReference type="NCBI Taxonomy" id="1344416"/>
    <lineage>
        <taxon>Eukaryota</taxon>
        <taxon>Fungi</taxon>
        <taxon>Fungi incertae sedis</taxon>
        <taxon>Chytridiomycota</taxon>
        <taxon>Chytridiomycota incertae sedis</taxon>
        <taxon>Monoblepharidomycetes</taxon>
        <taxon>Monoblepharidales</taxon>
        <taxon>Gonapodyaceae</taxon>
        <taxon>Gonapodya</taxon>
    </lineage>
</organism>
<name>A0A139AM88_GONPJ</name>
<dbReference type="PROSITE" id="PS00105">
    <property type="entry name" value="AA_TRANSFER_CLASS_1"/>
    <property type="match status" value="1"/>
</dbReference>
<dbReference type="InterPro" id="IPR004839">
    <property type="entry name" value="Aminotransferase_I/II_large"/>
</dbReference>
<sequence length="1215" mass="135114">MPVPDIPPLQSADIDAMEWTPLAAVDLRFKEGDFEERRFEIAKVLKSACTGAGFFVLVNHGIDEAEPMYSLIPQILSLSKDEKLAHKTTAAIDGDYTGYVGDGTGDSVEYYNVGKFIPKFQKEHPDIVVKHYSAIKDYSLECYRVAMQVMRLLAIALEVPASAVPPERRVPGSPYGEHYIEDLHRYEDISGCHLRFMRYPPVSAEGDAKRDNIRVQAHTDFGSLTMMFNPKVVALQVLTGNKWRFVKPVDGSLICNISDTLQFITGGVLKSTQHRVLRPLGNHGDLERHNLIYFLRATDDIPLKPVPSPAIPSNPTDVVDAGMTAGEWVSKRVQAAVKSRQAHYKSEKTGEGEREAEENYRRLQDIINRHQDVPDSQLYVPISESADERQALMPVPDIPPLQSADIDATEWAPSTAVDLRFKEGDFEERRFEIAKVLKSACTGAGFFVLVNHGIDETEPMYSLIPQIFSLSKDEKMALKATVANDGDYTGYVGDGTGDSVEYYNVGKFIPKFQREPPDVIVNHCSAIEHFFLECRRIAMQVTRLLSIAFEVPAEAVPPERTIPGSPCGEHYIEDLHQYEDVSGCNLRFMRYPPASAEEDAKRGNIRVQAHTNFCSLTMIFNPKVVGLQVLTRNEWRLVKLVEGSVICNITDTLQFITGGVLKSTQHRVLRPPGNHGNMERHNLIFFLRASDDIALKPVPSPAIASVATDVVNAGMTARDSGSKRVQAVVKSRPTHYESERTDEREWEAGDNYRRPQDITIRHQDVRDSQLYVTYIGNQYDKVLNPGGIISLGAAENRCMWPETVARFARTGTVTVSRSMLSYDVPFGPVKLREAVANLWNTQMGPLLVPLDADNITVQAGCGQSIDAIMQVLCDPGEGILVPAPYYNGFDPDSTMEPSAVLIPCPMQPPDFSFSIESCRVAYDLATARGIKARVFLLCNPLNPLGRCYSQTELKSIMEFCGERRLHLVVDEIYALSYFGEAATSRNQALSESTSACHSDLPPYTSILSVTPPATLPPSSIHVLWGLSKDFGMNGIRMGVVITHNYAVLSALRAISMQHNVSVPMSIAVASVLSDTEWVASFIPENKRRIRRMYEVVKTWLAEWSIPFQEANAAFFVFVDLRRWTQMIGRVNGEAFVVVDAEAEDVDRSAEYDLFGRFVDGGVLCVNGGSYGCGDVGWFRLVYTAVDDENDLLLALARLGAVLEAVEKECKPLQVK</sequence>
<gene>
    <name evidence="4" type="ORF">M427DRAFT_68083</name>
</gene>
<dbReference type="STRING" id="1344416.A0A139AM88"/>
<dbReference type="Gene3D" id="3.90.1150.10">
    <property type="entry name" value="Aspartate Aminotransferase, domain 1"/>
    <property type="match status" value="1"/>
</dbReference>
<comment type="similarity">
    <text evidence="1">Belongs to the class-I pyridoxal-phosphate-dependent aminotransferase family.</text>
</comment>
<evidence type="ECO:0000313" key="5">
    <source>
        <dbReference type="Proteomes" id="UP000070544"/>
    </source>
</evidence>
<dbReference type="OrthoDB" id="7042322at2759"/>
<dbReference type="InterPro" id="IPR015421">
    <property type="entry name" value="PyrdxlP-dep_Trfase_major"/>
</dbReference>
<dbReference type="Gene3D" id="3.40.640.10">
    <property type="entry name" value="Type I PLP-dependent aspartate aminotransferase-like (Major domain)"/>
    <property type="match status" value="1"/>
</dbReference>
<accession>A0A139AM88</accession>
<dbReference type="GO" id="GO:0008483">
    <property type="term" value="F:transaminase activity"/>
    <property type="evidence" value="ECO:0007669"/>
    <property type="project" value="TreeGrafter"/>
</dbReference>
<feature type="domain" description="Fe2OG dioxygenase" evidence="3">
    <location>
        <begin position="188"/>
        <end position="297"/>
    </location>
</feature>
<dbReference type="InterPro" id="IPR015422">
    <property type="entry name" value="PyrdxlP-dep_Trfase_small"/>
</dbReference>
<dbReference type="InterPro" id="IPR005123">
    <property type="entry name" value="Oxoglu/Fe-dep_dioxygenase_dom"/>
</dbReference>
<dbReference type="PRINTS" id="PR00753">
    <property type="entry name" value="ACCSYNTHASE"/>
</dbReference>